<dbReference type="EMBL" id="PDOE01000022">
    <property type="protein sequence ID" value="RKL65137.1"/>
    <property type="molecule type" value="Genomic_DNA"/>
</dbReference>
<feature type="active site" evidence="4">
    <location>
        <position position="68"/>
    </location>
</feature>
<evidence type="ECO:0000256" key="2">
    <source>
        <dbReference type="ARBA" id="ARBA00022723"/>
    </source>
</evidence>
<comment type="subcellular location">
    <subcellularLocation>
        <location evidence="4">Cytoplasm</location>
    </subcellularLocation>
</comment>
<evidence type="ECO:0000256" key="1">
    <source>
        <dbReference type="ARBA" id="ARBA00022490"/>
    </source>
</evidence>
<dbReference type="InterPro" id="IPR035240">
    <property type="entry name" value="SprT_Zn_ribbon"/>
</dbReference>
<evidence type="ECO:0000256" key="3">
    <source>
        <dbReference type="ARBA" id="ARBA00022833"/>
    </source>
</evidence>
<feature type="binding site" evidence="4">
    <location>
        <position position="67"/>
    </location>
    <ligand>
        <name>Zn(2+)</name>
        <dbReference type="ChEBI" id="CHEBI:29105"/>
    </ligand>
</feature>
<comment type="similarity">
    <text evidence="4">Belongs to the SprT family.</text>
</comment>
<protein>
    <recommendedName>
        <fullName evidence="4">Protein SprT-like</fullName>
    </recommendedName>
</protein>
<dbReference type="RefSeq" id="WP_110939322.1">
    <property type="nucleotide sequence ID" value="NZ_NJAW01000037.1"/>
</dbReference>
<feature type="domain" description="SprT-like" evidence="5">
    <location>
        <begin position="4"/>
        <end position="149"/>
    </location>
</feature>
<keyword evidence="3 4" id="KW-0862">Zinc</keyword>
<dbReference type="NCBIfam" id="NF003339">
    <property type="entry name" value="PRK04351.1"/>
    <property type="match status" value="1"/>
</dbReference>
<dbReference type="InterPro" id="IPR023524">
    <property type="entry name" value="Uncharacterised_SprT-like"/>
</dbReference>
<gene>
    <name evidence="6" type="ORF">CR203_22330</name>
</gene>
<dbReference type="Pfam" id="PF17283">
    <property type="entry name" value="Zn_ribbon_SprT"/>
    <property type="match status" value="1"/>
</dbReference>
<dbReference type="InterPro" id="IPR006640">
    <property type="entry name" value="SprT-like_domain"/>
</dbReference>
<organism evidence="6 7">
    <name type="scientific">Salipaludibacillus neizhouensis</name>
    <dbReference type="NCBI Taxonomy" id="885475"/>
    <lineage>
        <taxon>Bacteria</taxon>
        <taxon>Bacillati</taxon>
        <taxon>Bacillota</taxon>
        <taxon>Bacilli</taxon>
        <taxon>Bacillales</taxon>
        <taxon>Bacillaceae</taxon>
    </lineage>
</organism>
<evidence type="ECO:0000259" key="5">
    <source>
        <dbReference type="SMART" id="SM00731"/>
    </source>
</evidence>
<feature type="binding site" evidence="4">
    <location>
        <position position="71"/>
    </location>
    <ligand>
        <name>Zn(2+)</name>
        <dbReference type="ChEBI" id="CHEBI:29105"/>
    </ligand>
</feature>
<dbReference type="Proteomes" id="UP000281498">
    <property type="component" value="Unassembled WGS sequence"/>
</dbReference>
<keyword evidence="7" id="KW-1185">Reference proteome</keyword>
<comment type="cofactor">
    <cofactor evidence="4">
        <name>Zn(2+)</name>
        <dbReference type="ChEBI" id="CHEBI:29105"/>
    </cofactor>
    <text evidence="4">Binds 1 zinc ion.</text>
</comment>
<dbReference type="GO" id="GO:0008270">
    <property type="term" value="F:zinc ion binding"/>
    <property type="evidence" value="ECO:0007669"/>
    <property type="project" value="UniProtKB-UniRule"/>
</dbReference>
<name>A0A3A9JXD5_9BACI</name>
<comment type="caution">
    <text evidence="6">The sequence shown here is derived from an EMBL/GenBank/DDBJ whole genome shotgun (WGS) entry which is preliminary data.</text>
</comment>
<reference evidence="6 7" key="1">
    <citation type="submission" date="2017-10" db="EMBL/GenBank/DDBJ databases">
        <title>Bacillus sp. nov., a halophilic bacterium isolated from a Keqin Lake.</title>
        <authorList>
            <person name="Wang H."/>
        </authorList>
    </citation>
    <scope>NUCLEOTIDE SEQUENCE [LARGE SCALE GENOMIC DNA]</scope>
    <source>
        <strain evidence="6 7">KCTC 13187</strain>
    </source>
</reference>
<dbReference type="GO" id="GO:0005737">
    <property type="term" value="C:cytoplasm"/>
    <property type="evidence" value="ECO:0007669"/>
    <property type="project" value="UniProtKB-SubCell"/>
</dbReference>
<evidence type="ECO:0000313" key="7">
    <source>
        <dbReference type="Proteomes" id="UP000281498"/>
    </source>
</evidence>
<evidence type="ECO:0000313" key="6">
    <source>
        <dbReference type="EMBL" id="RKL65137.1"/>
    </source>
</evidence>
<dbReference type="SMART" id="SM00731">
    <property type="entry name" value="SprT"/>
    <property type="match status" value="1"/>
</dbReference>
<sequence>MDDKQLQLLTEKLSLMYFHKPFKHTAFFNPRLRTTGGRYALGSHNIDINPKHYEYYGEEELVNIIKHELCHYHLHIEGRGYQHKDKEFKDLLVKVGGSRHCQTIPNGRNQSRIVHIYRCKGCKIEFPRKRRFNTKRFVCGKCKGRLIKVETLSEKNR</sequence>
<dbReference type="HAMAP" id="MF_00745">
    <property type="entry name" value="SprT_like"/>
    <property type="match status" value="1"/>
</dbReference>
<proteinExistence type="inferred from homology"/>
<accession>A0A3A9JXD5</accession>
<dbReference type="Pfam" id="PF10263">
    <property type="entry name" value="SprT-like"/>
    <property type="match status" value="1"/>
</dbReference>
<dbReference type="GO" id="GO:0006950">
    <property type="term" value="P:response to stress"/>
    <property type="evidence" value="ECO:0007669"/>
    <property type="project" value="UniProtKB-ARBA"/>
</dbReference>
<evidence type="ECO:0000256" key="4">
    <source>
        <dbReference type="HAMAP-Rule" id="MF_00745"/>
    </source>
</evidence>
<dbReference type="AlphaFoldDB" id="A0A3A9JXD5"/>
<keyword evidence="2 4" id="KW-0479">Metal-binding</keyword>
<keyword evidence="1 4" id="KW-0963">Cytoplasm</keyword>
<dbReference type="OrthoDB" id="9799909at2"/>